<comment type="caution">
    <text evidence="1">The sequence shown here is derived from an EMBL/GenBank/DDBJ whole genome shotgun (WGS) entry which is preliminary data.</text>
</comment>
<proteinExistence type="predicted"/>
<gene>
    <name evidence="1" type="ORF">Tci_898727</name>
</gene>
<reference evidence="1" key="1">
    <citation type="journal article" date="2019" name="Sci. Rep.">
        <title>Draft genome of Tanacetum cinerariifolium, the natural source of mosquito coil.</title>
        <authorList>
            <person name="Yamashiro T."/>
            <person name="Shiraishi A."/>
            <person name="Satake H."/>
            <person name="Nakayama K."/>
        </authorList>
    </citation>
    <scope>NUCLEOTIDE SEQUENCE</scope>
</reference>
<protein>
    <submittedName>
        <fullName evidence="1">Uncharacterized protein</fullName>
    </submittedName>
</protein>
<sequence>YGYGKILKEKAKIEQNKHENEKSTQKPDLKIFLYSKVKPKAH</sequence>
<dbReference type="AlphaFoldDB" id="A0A699UZ09"/>
<organism evidence="1">
    <name type="scientific">Tanacetum cinerariifolium</name>
    <name type="common">Dalmatian daisy</name>
    <name type="synonym">Chrysanthemum cinerariifolium</name>
    <dbReference type="NCBI Taxonomy" id="118510"/>
    <lineage>
        <taxon>Eukaryota</taxon>
        <taxon>Viridiplantae</taxon>
        <taxon>Streptophyta</taxon>
        <taxon>Embryophyta</taxon>
        <taxon>Tracheophyta</taxon>
        <taxon>Spermatophyta</taxon>
        <taxon>Magnoliopsida</taxon>
        <taxon>eudicotyledons</taxon>
        <taxon>Gunneridae</taxon>
        <taxon>Pentapetalae</taxon>
        <taxon>asterids</taxon>
        <taxon>campanulids</taxon>
        <taxon>Asterales</taxon>
        <taxon>Asteraceae</taxon>
        <taxon>Asteroideae</taxon>
        <taxon>Anthemideae</taxon>
        <taxon>Anthemidinae</taxon>
        <taxon>Tanacetum</taxon>
    </lineage>
</organism>
<accession>A0A699UZ09</accession>
<name>A0A699UZ09_TANCI</name>
<feature type="non-terminal residue" evidence="1">
    <location>
        <position position="1"/>
    </location>
</feature>
<evidence type="ECO:0000313" key="1">
    <source>
        <dbReference type="EMBL" id="GFD26758.1"/>
    </source>
</evidence>
<dbReference type="EMBL" id="BKCJ011371562">
    <property type="protein sequence ID" value="GFD26758.1"/>
    <property type="molecule type" value="Genomic_DNA"/>
</dbReference>